<sequence>MKKLSKYTLAILVTWVAFACDDSILDTIPYGQSTSSQFWRNADDAIAASNAMYEPLILHDFYGHAEHTFDIPSDDQWRAGDHAEDQAIESFTFDPGNPQLNYGWRPKYEVISRANAVLLNVPRIQMDQTLKDRVLGEAHFLRGFVFWRLSVIYGGIPLILEDDVINNNYNKPRASLTETRAQIESDLLKAAQLLPVAHPAEEFGRAHRGSANGLLAKLYLYMEDFPKVIEFGQRVLDGPYGLAPSFDNNFRINLQRNAEMLFAVQALDGWRGNNHVIYTTPRPWGGWDFHQPIDDLVDTFDENDPRLDYTVYKVGDIVDLGGTRGPTEYTANLSASGFHFRKYSSWRPTGGLNEGHHNPILRTADVYLMVAEAKIRSGQNGDAEINVVRARAGRTPLSNATMEDLIKERRVELAGENERHQDLMRWDKAGIVDIVAMYAKDLGPLKPGRTFVRPKHYYFAIPQREIDLSNGVLTQNPGY</sequence>
<dbReference type="OrthoDB" id="621018at2"/>
<reference evidence="9 10" key="1">
    <citation type="submission" date="2013-02" db="EMBL/GenBank/DDBJ databases">
        <title>A novel strain isolated from Lonar lake, Maharashtra, India.</title>
        <authorList>
            <person name="Singh A."/>
        </authorList>
    </citation>
    <scope>NUCLEOTIDE SEQUENCE [LARGE SCALE GENOMIC DNA]</scope>
    <source>
        <strain evidence="9 10">AK24</strain>
    </source>
</reference>
<evidence type="ECO:0000313" key="10">
    <source>
        <dbReference type="Proteomes" id="UP000013909"/>
    </source>
</evidence>
<dbReference type="EMBL" id="AQHR01000022">
    <property type="protein sequence ID" value="EON78736.1"/>
    <property type="molecule type" value="Genomic_DNA"/>
</dbReference>
<dbReference type="PROSITE" id="PS51257">
    <property type="entry name" value="PROKAR_LIPOPROTEIN"/>
    <property type="match status" value="1"/>
</dbReference>
<evidence type="ECO:0000259" key="7">
    <source>
        <dbReference type="Pfam" id="PF07980"/>
    </source>
</evidence>
<name>R7ZX50_9BACT</name>
<evidence type="ECO:0000256" key="6">
    <source>
        <dbReference type="SAM" id="SignalP"/>
    </source>
</evidence>
<evidence type="ECO:0000259" key="8">
    <source>
        <dbReference type="Pfam" id="PF14322"/>
    </source>
</evidence>
<evidence type="ECO:0000256" key="3">
    <source>
        <dbReference type="ARBA" id="ARBA00022729"/>
    </source>
</evidence>
<dbReference type="InterPro" id="IPR033985">
    <property type="entry name" value="SusD-like_N"/>
</dbReference>
<dbReference type="Gene3D" id="1.25.40.390">
    <property type="match status" value="1"/>
</dbReference>
<dbReference type="AlphaFoldDB" id="R7ZX50"/>
<gene>
    <name evidence="9" type="ORF">ADIS_0633</name>
</gene>
<keyword evidence="10" id="KW-1185">Reference proteome</keyword>
<protein>
    <submittedName>
        <fullName evidence="9">RagB/SusD domain protein</fullName>
    </submittedName>
</protein>
<feature type="domain" description="RagB/SusD" evidence="7">
    <location>
        <begin position="291"/>
        <end position="479"/>
    </location>
</feature>
<accession>R7ZX50</accession>
<comment type="caution">
    <text evidence="9">The sequence shown here is derived from an EMBL/GenBank/DDBJ whole genome shotgun (WGS) entry which is preliminary data.</text>
</comment>
<evidence type="ECO:0000256" key="1">
    <source>
        <dbReference type="ARBA" id="ARBA00004442"/>
    </source>
</evidence>
<dbReference type="GO" id="GO:0009279">
    <property type="term" value="C:cell outer membrane"/>
    <property type="evidence" value="ECO:0007669"/>
    <property type="project" value="UniProtKB-SubCell"/>
</dbReference>
<dbReference type="InterPro" id="IPR011990">
    <property type="entry name" value="TPR-like_helical_dom_sf"/>
</dbReference>
<comment type="similarity">
    <text evidence="2">Belongs to the SusD family.</text>
</comment>
<feature type="chain" id="PRO_5004451854" evidence="6">
    <location>
        <begin position="20"/>
        <end position="479"/>
    </location>
</feature>
<keyword evidence="5" id="KW-0998">Cell outer membrane</keyword>
<dbReference type="Proteomes" id="UP000013909">
    <property type="component" value="Unassembled WGS sequence"/>
</dbReference>
<keyword evidence="3 6" id="KW-0732">Signal</keyword>
<dbReference type="InterPro" id="IPR012944">
    <property type="entry name" value="SusD_RagB_dom"/>
</dbReference>
<dbReference type="PATRIC" id="fig|1288963.3.peg.630"/>
<comment type="subcellular location">
    <subcellularLocation>
        <location evidence="1">Cell outer membrane</location>
    </subcellularLocation>
</comment>
<dbReference type="STRING" id="1232681.ADIS_0633"/>
<organism evidence="9 10">
    <name type="scientific">Lunatimonas lonarensis</name>
    <dbReference type="NCBI Taxonomy" id="1232681"/>
    <lineage>
        <taxon>Bacteria</taxon>
        <taxon>Pseudomonadati</taxon>
        <taxon>Bacteroidota</taxon>
        <taxon>Cytophagia</taxon>
        <taxon>Cytophagales</taxon>
        <taxon>Cyclobacteriaceae</taxon>
    </lineage>
</organism>
<dbReference type="Pfam" id="PF07980">
    <property type="entry name" value="SusD_RagB"/>
    <property type="match status" value="1"/>
</dbReference>
<dbReference type="RefSeq" id="WP_010852781.1">
    <property type="nucleotide sequence ID" value="NZ_AQHR01000022.1"/>
</dbReference>
<feature type="signal peptide" evidence="6">
    <location>
        <begin position="1"/>
        <end position="19"/>
    </location>
</feature>
<proteinExistence type="inferred from homology"/>
<dbReference type="SUPFAM" id="SSF48452">
    <property type="entry name" value="TPR-like"/>
    <property type="match status" value="1"/>
</dbReference>
<keyword evidence="4" id="KW-0472">Membrane</keyword>
<evidence type="ECO:0000256" key="2">
    <source>
        <dbReference type="ARBA" id="ARBA00006275"/>
    </source>
</evidence>
<evidence type="ECO:0000256" key="5">
    <source>
        <dbReference type="ARBA" id="ARBA00023237"/>
    </source>
</evidence>
<evidence type="ECO:0000313" key="9">
    <source>
        <dbReference type="EMBL" id="EON78736.1"/>
    </source>
</evidence>
<feature type="domain" description="SusD-like N-terminal" evidence="8">
    <location>
        <begin position="94"/>
        <end position="220"/>
    </location>
</feature>
<evidence type="ECO:0000256" key="4">
    <source>
        <dbReference type="ARBA" id="ARBA00023136"/>
    </source>
</evidence>
<dbReference type="Pfam" id="PF14322">
    <property type="entry name" value="SusD-like_3"/>
    <property type="match status" value="1"/>
</dbReference>
<dbReference type="CDD" id="cd08977">
    <property type="entry name" value="SusD"/>
    <property type="match status" value="1"/>
</dbReference>